<evidence type="ECO:0000256" key="7">
    <source>
        <dbReference type="SAM" id="MobiDB-lite"/>
    </source>
</evidence>
<dbReference type="CDD" id="cd22341">
    <property type="entry name" value="NucS-like"/>
    <property type="match status" value="1"/>
</dbReference>
<proteinExistence type="inferred from homology"/>
<dbReference type="HAMAP" id="MF_00722">
    <property type="entry name" value="NucS"/>
    <property type="match status" value="1"/>
</dbReference>
<dbReference type="EC" id="3.1.-.-" evidence="6"/>
<protein>
    <recommendedName>
        <fullName evidence="6">Endonuclease NucS</fullName>
        <ecNumber evidence="6">3.1.-.-</ecNumber>
    </recommendedName>
</protein>
<dbReference type="AlphaFoldDB" id="A0A8T4GBU2"/>
<feature type="domain" description="Endonuclease NucS N-terminal PH-like" evidence="9">
    <location>
        <begin position="29"/>
        <end position="117"/>
    </location>
</feature>
<dbReference type="InterPro" id="IPR048301">
    <property type="entry name" value="NucS_C"/>
</dbReference>
<dbReference type="OrthoDB" id="15177at2157"/>
<dbReference type="RefSeq" id="WP_209483524.1">
    <property type="nucleotide sequence ID" value="NZ_JAGGKQ010000004.1"/>
</dbReference>
<feature type="region of interest" description="Disordered" evidence="7">
    <location>
        <begin position="203"/>
        <end position="230"/>
    </location>
</feature>
<comment type="subcellular location">
    <subcellularLocation>
        <location evidence="6">Cytoplasm</location>
    </subcellularLocation>
</comment>
<dbReference type="Gene3D" id="3.40.1350.10">
    <property type="match status" value="1"/>
</dbReference>
<dbReference type="GO" id="GO:0003677">
    <property type="term" value="F:DNA binding"/>
    <property type="evidence" value="ECO:0007669"/>
    <property type="project" value="UniProtKB-KW"/>
</dbReference>
<keyword evidence="3 6" id="KW-0255">Endonuclease</keyword>
<evidence type="ECO:0000259" key="9">
    <source>
        <dbReference type="Pfam" id="PF21003"/>
    </source>
</evidence>
<keyword evidence="2 6" id="KW-0540">Nuclease</keyword>
<feature type="domain" description="Endonuclease NucS C-terminal" evidence="8">
    <location>
        <begin position="129"/>
        <end position="204"/>
    </location>
</feature>
<dbReference type="Pfam" id="PF01939">
    <property type="entry name" value="NucS_C"/>
    <property type="match status" value="1"/>
</dbReference>
<dbReference type="Pfam" id="PF21003">
    <property type="entry name" value="NucS_N"/>
    <property type="match status" value="1"/>
</dbReference>
<evidence type="ECO:0000256" key="5">
    <source>
        <dbReference type="ARBA" id="ARBA00023125"/>
    </source>
</evidence>
<evidence type="ECO:0000313" key="10">
    <source>
        <dbReference type="EMBL" id="MBP1921888.1"/>
    </source>
</evidence>
<comment type="function">
    <text evidence="6">Cleaves both 3' and 5' ssDNA extremities of branched DNA structures.</text>
</comment>
<dbReference type="GO" id="GO:0005737">
    <property type="term" value="C:cytoplasm"/>
    <property type="evidence" value="ECO:0007669"/>
    <property type="project" value="UniProtKB-SubCell"/>
</dbReference>
<comment type="caution">
    <text evidence="10">The sequence shown here is derived from an EMBL/GenBank/DDBJ whole genome shotgun (WGS) entry which is preliminary data.</text>
</comment>
<name>A0A8T4GBU2_9EURY</name>
<evidence type="ECO:0000256" key="4">
    <source>
        <dbReference type="ARBA" id="ARBA00022801"/>
    </source>
</evidence>
<dbReference type="InterPro" id="IPR011856">
    <property type="entry name" value="tRNA_endonuc-like_dom_sf"/>
</dbReference>
<dbReference type="GO" id="GO:0000014">
    <property type="term" value="F:single-stranded DNA endodeoxyribonuclease activity"/>
    <property type="evidence" value="ECO:0007669"/>
    <property type="project" value="UniProtKB-UniRule"/>
</dbReference>
<dbReference type="InterPro" id="IPR049173">
    <property type="entry name" value="NucS_N_sf"/>
</dbReference>
<evidence type="ECO:0000256" key="3">
    <source>
        <dbReference type="ARBA" id="ARBA00022759"/>
    </source>
</evidence>
<organism evidence="10 11">
    <name type="scientific">Halorubrum alkaliphilum</name>
    <dbReference type="NCBI Taxonomy" id="261290"/>
    <lineage>
        <taxon>Archaea</taxon>
        <taxon>Methanobacteriati</taxon>
        <taxon>Methanobacteriota</taxon>
        <taxon>Stenosarchaea group</taxon>
        <taxon>Halobacteria</taxon>
        <taxon>Halobacteriales</taxon>
        <taxon>Haloferacaceae</taxon>
        <taxon>Halorubrum</taxon>
    </lineage>
</organism>
<dbReference type="EMBL" id="JAGGKQ010000004">
    <property type="protein sequence ID" value="MBP1921888.1"/>
    <property type="molecule type" value="Genomic_DNA"/>
</dbReference>
<keyword evidence="4 6" id="KW-0378">Hydrolase</keyword>
<dbReference type="InterPro" id="IPR048302">
    <property type="entry name" value="NucS_N"/>
</dbReference>
<evidence type="ECO:0000256" key="2">
    <source>
        <dbReference type="ARBA" id="ARBA00022722"/>
    </source>
</evidence>
<evidence type="ECO:0000313" key="11">
    <source>
        <dbReference type="Proteomes" id="UP000823588"/>
    </source>
</evidence>
<keyword evidence="1 6" id="KW-0963">Cytoplasm</keyword>
<evidence type="ECO:0000259" key="8">
    <source>
        <dbReference type="Pfam" id="PF01939"/>
    </source>
</evidence>
<evidence type="ECO:0000256" key="6">
    <source>
        <dbReference type="HAMAP-Rule" id="MF_00722"/>
    </source>
</evidence>
<dbReference type="PANTHER" id="PTHR38814">
    <property type="entry name" value="ENDONUCLEASE NUCS"/>
    <property type="match status" value="1"/>
</dbReference>
<dbReference type="Gene3D" id="2.70.180.20">
    <property type="match status" value="1"/>
</dbReference>
<reference evidence="10" key="1">
    <citation type="submission" date="2021-03" db="EMBL/GenBank/DDBJ databases">
        <title>Genomic Encyclopedia of Type Strains, Phase IV (KMG-IV): sequencing the most valuable type-strain genomes for metagenomic binning, comparative biology and taxonomic classification.</title>
        <authorList>
            <person name="Goeker M."/>
        </authorList>
    </citation>
    <scope>NUCLEOTIDE SEQUENCE</scope>
    <source>
        <strain evidence="10">DSM 23564</strain>
    </source>
</reference>
<comment type="similarity">
    <text evidence="6">Belongs to the NucS endonuclease family.</text>
</comment>
<dbReference type="NCBIfam" id="NF003270">
    <property type="entry name" value="PRK04247.1"/>
    <property type="match status" value="1"/>
</dbReference>
<keyword evidence="11" id="KW-1185">Reference proteome</keyword>
<accession>A0A8T4GBU2</accession>
<evidence type="ECO:0000256" key="1">
    <source>
        <dbReference type="ARBA" id="ARBA00022490"/>
    </source>
</evidence>
<keyword evidence="5 6" id="KW-0238">DNA-binding</keyword>
<dbReference type="Proteomes" id="UP000823588">
    <property type="component" value="Unassembled WGS sequence"/>
</dbReference>
<dbReference type="InterPro" id="IPR002793">
    <property type="entry name" value="Endonuclease_NucS"/>
</dbReference>
<dbReference type="PANTHER" id="PTHR38814:SF1">
    <property type="entry name" value="ENDONUCLEASE NUCS"/>
    <property type="match status" value="1"/>
</dbReference>
<sequence length="264" mass="28609">MTVTSLHDPAHREALWELEAAFDRGDLISVFGRCSVSYEGRAASDLGSGDRLLLLKPDGAALVHTDEGQKPVNWQPPGSEHRAAVREGRLRVTSVRETPEETLRVHFSDVQQLSAMSVTGGRDLELHGSEEDLRTRILERPDLIEAGFEPIGTEHPSNAGPIDVFGVDADGTPVVVELKRRRVGPDAVGQLARYVRAIREELGTEGSSVAEPETEGSSMANPPDDADTTRVRGMLVAPSVTERAAERLADRGFEHVALEPTPAE</sequence>
<gene>
    <name evidence="6" type="primary">nucS</name>
    <name evidence="10" type="ORF">J2751_000885</name>
</gene>